<proteinExistence type="predicted"/>
<sequence>MIVIKIVGYSFLRTMTTDLITEALENADNSQNPSDDVVFHSDLDSQYTSDDFWKKNTNL</sequence>
<dbReference type="RefSeq" id="WP_139254901.1">
    <property type="nucleotide sequence ID" value="NZ_CP197209.1"/>
</dbReference>
<comment type="caution">
    <text evidence="1">The sequence shown here is derived from an EMBL/GenBank/DDBJ whole genome shotgun (WGS) entry which is preliminary data.</text>
</comment>
<accession>A0AAW6SXS7</accession>
<dbReference type="AlphaFoldDB" id="A0AAW6SXS7"/>
<evidence type="ECO:0000313" key="2">
    <source>
        <dbReference type="Proteomes" id="UP001159179"/>
    </source>
</evidence>
<organism evidence="1 2">
    <name type="scientific">Heyndrickxia oleronia</name>
    <dbReference type="NCBI Taxonomy" id="38875"/>
    <lineage>
        <taxon>Bacteria</taxon>
        <taxon>Bacillati</taxon>
        <taxon>Bacillota</taxon>
        <taxon>Bacilli</taxon>
        <taxon>Bacillales</taxon>
        <taxon>Bacillaceae</taxon>
        <taxon>Heyndrickxia</taxon>
    </lineage>
</organism>
<reference evidence="1" key="1">
    <citation type="submission" date="2023-03" db="EMBL/GenBank/DDBJ databases">
        <title>Bacterial isolates from washroom surfaces on a university campus.</title>
        <authorList>
            <person name="Holman D.B."/>
            <person name="Gzyl K.E."/>
            <person name="Taheri A.E."/>
        </authorList>
    </citation>
    <scope>NUCLEOTIDE SEQUENCE</scope>
    <source>
        <strain evidence="1">RD03</strain>
    </source>
</reference>
<evidence type="ECO:0008006" key="3">
    <source>
        <dbReference type="Google" id="ProtNLM"/>
    </source>
</evidence>
<dbReference type="Proteomes" id="UP001159179">
    <property type="component" value="Unassembled WGS sequence"/>
</dbReference>
<name>A0AAW6SXS7_9BACI</name>
<gene>
    <name evidence="1" type="ORF">P5X88_22225</name>
</gene>
<protein>
    <recommendedName>
        <fullName evidence="3">Transposase</fullName>
    </recommendedName>
</protein>
<dbReference type="EMBL" id="JAROYP010000016">
    <property type="protein sequence ID" value="MDH5163659.1"/>
    <property type="molecule type" value="Genomic_DNA"/>
</dbReference>
<evidence type="ECO:0000313" key="1">
    <source>
        <dbReference type="EMBL" id="MDH5163659.1"/>
    </source>
</evidence>